<dbReference type="EMBL" id="ML120400">
    <property type="protein sequence ID" value="RPA97891.1"/>
    <property type="molecule type" value="Genomic_DNA"/>
</dbReference>
<reference evidence="2 3" key="1">
    <citation type="journal article" date="2018" name="Nat. Ecol. Evol.">
        <title>Pezizomycetes genomes reveal the molecular basis of ectomycorrhizal truffle lifestyle.</title>
        <authorList>
            <person name="Murat C."/>
            <person name="Payen T."/>
            <person name="Noel B."/>
            <person name="Kuo A."/>
            <person name="Morin E."/>
            <person name="Chen J."/>
            <person name="Kohler A."/>
            <person name="Krizsan K."/>
            <person name="Balestrini R."/>
            <person name="Da Silva C."/>
            <person name="Montanini B."/>
            <person name="Hainaut M."/>
            <person name="Levati E."/>
            <person name="Barry K.W."/>
            <person name="Belfiori B."/>
            <person name="Cichocki N."/>
            <person name="Clum A."/>
            <person name="Dockter R.B."/>
            <person name="Fauchery L."/>
            <person name="Guy J."/>
            <person name="Iotti M."/>
            <person name="Le Tacon F."/>
            <person name="Lindquist E.A."/>
            <person name="Lipzen A."/>
            <person name="Malagnac F."/>
            <person name="Mello A."/>
            <person name="Molinier V."/>
            <person name="Miyauchi S."/>
            <person name="Poulain J."/>
            <person name="Riccioni C."/>
            <person name="Rubini A."/>
            <person name="Sitrit Y."/>
            <person name="Splivallo R."/>
            <person name="Traeger S."/>
            <person name="Wang M."/>
            <person name="Zifcakova L."/>
            <person name="Wipf D."/>
            <person name="Zambonelli A."/>
            <person name="Paolocci F."/>
            <person name="Nowrousian M."/>
            <person name="Ottonello S."/>
            <person name="Baldrian P."/>
            <person name="Spatafora J.W."/>
            <person name="Henrissat B."/>
            <person name="Nagy L.G."/>
            <person name="Aury J.M."/>
            <person name="Wincker P."/>
            <person name="Grigoriev I.V."/>
            <person name="Bonfante P."/>
            <person name="Martin F.M."/>
        </authorList>
    </citation>
    <scope>NUCLEOTIDE SEQUENCE [LARGE SCALE GENOMIC DNA]</scope>
    <source>
        <strain evidence="2 3">120613-1</strain>
    </source>
</reference>
<name>A0A3N4JM89_9PEZI</name>
<protein>
    <submittedName>
        <fullName evidence="2">Uncharacterized protein</fullName>
    </submittedName>
</protein>
<dbReference type="AlphaFoldDB" id="A0A3N4JM89"/>
<keyword evidence="1" id="KW-0812">Transmembrane</keyword>
<keyword evidence="3" id="KW-1185">Reference proteome</keyword>
<gene>
    <name evidence="2" type="ORF">L873DRAFT_1074730</name>
</gene>
<keyword evidence="1" id="KW-0472">Membrane</keyword>
<keyword evidence="1" id="KW-1133">Transmembrane helix</keyword>
<evidence type="ECO:0000256" key="1">
    <source>
        <dbReference type="SAM" id="Phobius"/>
    </source>
</evidence>
<dbReference type="Proteomes" id="UP000276215">
    <property type="component" value="Unassembled WGS sequence"/>
</dbReference>
<proteinExistence type="predicted"/>
<evidence type="ECO:0000313" key="2">
    <source>
        <dbReference type="EMBL" id="RPA97891.1"/>
    </source>
</evidence>
<organism evidence="2 3">
    <name type="scientific">Choiromyces venosus 120613-1</name>
    <dbReference type="NCBI Taxonomy" id="1336337"/>
    <lineage>
        <taxon>Eukaryota</taxon>
        <taxon>Fungi</taxon>
        <taxon>Dikarya</taxon>
        <taxon>Ascomycota</taxon>
        <taxon>Pezizomycotina</taxon>
        <taxon>Pezizomycetes</taxon>
        <taxon>Pezizales</taxon>
        <taxon>Tuberaceae</taxon>
        <taxon>Choiromyces</taxon>
    </lineage>
</organism>
<accession>A0A3N4JM89</accession>
<sequence>MAFKYLFYTNVLANLFTVVNVHNHTCAIPISVPQHQPGCQNFPYASVQYIMNGWSLLCSTMACLTSLILLCVYRNIRVRQASQAIIGRYLATLP</sequence>
<feature type="transmembrane region" description="Helical" evidence="1">
    <location>
        <begin position="53"/>
        <end position="73"/>
    </location>
</feature>
<evidence type="ECO:0000313" key="3">
    <source>
        <dbReference type="Proteomes" id="UP000276215"/>
    </source>
</evidence>